<reference evidence="2" key="1">
    <citation type="submission" date="2022-02" db="EMBL/GenBank/DDBJ databases">
        <authorList>
            <person name="Lee M."/>
            <person name="Kim S.-J."/>
            <person name="Jung M.-Y."/>
        </authorList>
    </citation>
    <scope>NUCLEOTIDE SEQUENCE</scope>
    <source>
        <strain evidence="2">JHP9</strain>
    </source>
</reference>
<evidence type="ECO:0000313" key="2">
    <source>
        <dbReference type="EMBL" id="MCL6422936.1"/>
    </source>
</evidence>
<dbReference type="Proteomes" id="UP001203761">
    <property type="component" value="Unassembled WGS sequence"/>
</dbReference>
<dbReference type="PROSITE" id="PS50943">
    <property type="entry name" value="HTH_CROC1"/>
    <property type="match status" value="1"/>
</dbReference>
<comment type="caution">
    <text evidence="2">The sequence shown here is derived from an EMBL/GenBank/DDBJ whole genome shotgun (WGS) entry which is preliminary data.</text>
</comment>
<keyword evidence="3" id="KW-1185">Reference proteome</keyword>
<sequence>MGGYRIDPQLTAFGEHLHSWRMVLGLTSQQVSERAGITRDTLRRIEAGDPGVGFGKVAQVLRALGQLDAVVQAADPLTTDIGRLRADRLNRKRAR</sequence>
<evidence type="ECO:0000259" key="1">
    <source>
        <dbReference type="PROSITE" id="PS50943"/>
    </source>
</evidence>
<dbReference type="SUPFAM" id="SSF47413">
    <property type="entry name" value="lambda repressor-like DNA-binding domains"/>
    <property type="match status" value="1"/>
</dbReference>
<dbReference type="EMBL" id="JAKNCJ010000002">
    <property type="protein sequence ID" value="MCL6422936.1"/>
    <property type="molecule type" value="Genomic_DNA"/>
</dbReference>
<proteinExistence type="predicted"/>
<gene>
    <name evidence="2" type="ORF">Bequi_05960</name>
</gene>
<name>A0ABT0QZ97_9MICO</name>
<dbReference type="Gene3D" id="1.10.260.40">
    <property type="entry name" value="lambda repressor-like DNA-binding domains"/>
    <property type="match status" value="1"/>
</dbReference>
<dbReference type="InterPro" id="IPR010982">
    <property type="entry name" value="Lambda_DNA-bd_dom_sf"/>
</dbReference>
<evidence type="ECO:0000313" key="3">
    <source>
        <dbReference type="Proteomes" id="UP001203761"/>
    </source>
</evidence>
<feature type="domain" description="HTH cro/C1-type" evidence="1">
    <location>
        <begin position="17"/>
        <end position="70"/>
    </location>
</feature>
<dbReference type="InterPro" id="IPR001387">
    <property type="entry name" value="Cro/C1-type_HTH"/>
</dbReference>
<organism evidence="2 3">
    <name type="scientific">Brachybacterium equifaecis</name>
    <dbReference type="NCBI Taxonomy" id="2910770"/>
    <lineage>
        <taxon>Bacteria</taxon>
        <taxon>Bacillati</taxon>
        <taxon>Actinomycetota</taxon>
        <taxon>Actinomycetes</taxon>
        <taxon>Micrococcales</taxon>
        <taxon>Dermabacteraceae</taxon>
        <taxon>Brachybacterium</taxon>
    </lineage>
</organism>
<protein>
    <submittedName>
        <fullName evidence="2">Helix-turn-helix domain-containing protein</fullName>
    </submittedName>
</protein>
<dbReference type="RefSeq" id="WP_249737044.1">
    <property type="nucleotide sequence ID" value="NZ_JAKNCJ010000002.1"/>
</dbReference>
<dbReference type="Pfam" id="PF13560">
    <property type="entry name" value="HTH_31"/>
    <property type="match status" value="1"/>
</dbReference>
<dbReference type="CDD" id="cd00093">
    <property type="entry name" value="HTH_XRE"/>
    <property type="match status" value="1"/>
</dbReference>
<accession>A0ABT0QZ97</accession>